<dbReference type="GeneID" id="34459392"/>
<evidence type="ECO:0000313" key="5">
    <source>
        <dbReference type="Proteomes" id="UP000184300"/>
    </source>
</evidence>
<evidence type="ECO:0008006" key="6">
    <source>
        <dbReference type="Google" id="ProtNLM"/>
    </source>
</evidence>
<dbReference type="PANTHER" id="PTHR24198:SF165">
    <property type="entry name" value="ANKYRIN REPEAT-CONTAINING PROTEIN-RELATED"/>
    <property type="match status" value="1"/>
</dbReference>
<dbReference type="EMBL" id="KV878889">
    <property type="protein sequence ID" value="OJJ88217.1"/>
    <property type="molecule type" value="Genomic_DNA"/>
</dbReference>
<dbReference type="SUPFAM" id="SSF48403">
    <property type="entry name" value="Ankyrin repeat"/>
    <property type="match status" value="4"/>
</dbReference>
<evidence type="ECO:0000313" key="4">
    <source>
        <dbReference type="EMBL" id="OJJ88217.1"/>
    </source>
</evidence>
<sequence>MGERGEGVDLAKGEVYFQIRKAAIALATYYMSQPHPPHQWTVCSPVLRFKTESIDRLPDSWLAVDAAIMSLLSLPNEILFLIANYSEYSWNISALSQANRYLYSLLNGYAYQHNDRYFGSSLLKWAVEHDSEIVVARMLDAGAPARMPGPKNDYDPIETAALNGQTAIIRLVVERELVSADHSYHLMLLAAVHGHEAVVKLLRVPAMLSSPTQPYADFAMARQGRNLNVTKIFTEELGDFLLPSDISFTWCEELRLEARRGRLDSVRELLRLGANPNKAGPYDYEPTALTIAAKAGHLEIVGYLLEYGVDMAEARERSRENPIFIALDNGHVGIARLLFEHSGLDTNTLETSDSRAFVLCLAAACGFEYHVRQLLSYSTLNEKYLFKYPFDTPGLRGPLEAAAKNGHTEIVAQLLNERRVNPRRENPLYHAAREGHEHIVKLLLDHDADLNDDYCLDLPLLYGAVEHEDIFRLLVNRDVDLTDIMYEDDEPVTVMSLVIRRGKIASVELLLDNGVKIEEPNENDLLRWAIEGGPAMLRCLLLRGLLKFPSTHSERQAAVMAAIRDGLTGSHDFLLDQGFNMPETHHHLLDYFFEPCSTETLDILLKHGMNINKKDRNGYTALLHTVQEPVPHHVRYFLEKGADPLIAGSDGKTSLLHAVDKLGAADFRLMLQSTDAHSVPRNELHREISRCLATAVEREDWDKRAAGMSSFACKDDPCTVTLDTKVVRQPVPSNIEGIRNPTMDLLALHNEIFFLIAEFLEYEWDISALSQVNRRLYLLLNSYVYEYNRSHFDSSLLRWAAEHGSEIVARKRLDIGAATAISNEQRLKVMAIAMRNGHVAVLQLLLERGIDLPHDLLLDTAKNGHLSVMQFMIGRGKFSPSMNIAKDTLSAAAGRGDLAVIKALVDGLWVRHLHYNPEYHNWRYTAASAMSHGAAINNQLEIVQYLVDLGVGPDDSNPLTAAATGGHPDMLPSQG</sequence>
<dbReference type="PROSITE" id="PS50297">
    <property type="entry name" value="ANK_REP_REGION"/>
    <property type="match status" value="2"/>
</dbReference>
<accession>A0A1L9VWE6</accession>
<name>A0A1L9VWE6_ASPGL</name>
<feature type="repeat" description="ANK" evidence="3">
    <location>
        <begin position="284"/>
        <end position="316"/>
    </location>
</feature>
<gene>
    <name evidence="4" type="ORF">ASPGLDRAFT_21784</name>
</gene>
<dbReference type="InterPro" id="IPR002110">
    <property type="entry name" value="Ankyrin_rpt"/>
</dbReference>
<dbReference type="Gene3D" id="1.25.40.20">
    <property type="entry name" value="Ankyrin repeat-containing domain"/>
    <property type="match status" value="4"/>
</dbReference>
<dbReference type="PANTHER" id="PTHR24198">
    <property type="entry name" value="ANKYRIN REPEAT AND PROTEIN KINASE DOMAIN-CONTAINING PROTEIN"/>
    <property type="match status" value="1"/>
</dbReference>
<dbReference type="RefSeq" id="XP_022404893.1">
    <property type="nucleotide sequence ID" value="XM_022543131.1"/>
</dbReference>
<dbReference type="SMART" id="SM00248">
    <property type="entry name" value="ANK"/>
    <property type="match status" value="15"/>
</dbReference>
<dbReference type="VEuPathDB" id="FungiDB:ASPGLDRAFT_21784"/>
<proteinExistence type="predicted"/>
<keyword evidence="2 3" id="KW-0040">ANK repeat</keyword>
<dbReference type="PROSITE" id="PS50088">
    <property type="entry name" value="ANK_REPEAT"/>
    <property type="match status" value="2"/>
</dbReference>
<feature type="repeat" description="ANK" evidence="3">
    <location>
        <begin position="423"/>
        <end position="451"/>
    </location>
</feature>
<dbReference type="Proteomes" id="UP000184300">
    <property type="component" value="Unassembled WGS sequence"/>
</dbReference>
<evidence type="ECO:0000256" key="1">
    <source>
        <dbReference type="ARBA" id="ARBA00022737"/>
    </source>
</evidence>
<evidence type="ECO:0000256" key="2">
    <source>
        <dbReference type="ARBA" id="ARBA00023043"/>
    </source>
</evidence>
<reference evidence="5" key="1">
    <citation type="journal article" date="2017" name="Genome Biol.">
        <title>Comparative genomics reveals high biological diversity and specific adaptations in the industrially and medically important fungal genus Aspergillus.</title>
        <authorList>
            <person name="de Vries R.P."/>
            <person name="Riley R."/>
            <person name="Wiebenga A."/>
            <person name="Aguilar-Osorio G."/>
            <person name="Amillis S."/>
            <person name="Uchima C.A."/>
            <person name="Anderluh G."/>
            <person name="Asadollahi M."/>
            <person name="Askin M."/>
            <person name="Barry K."/>
            <person name="Battaglia E."/>
            <person name="Bayram O."/>
            <person name="Benocci T."/>
            <person name="Braus-Stromeyer S.A."/>
            <person name="Caldana C."/>
            <person name="Canovas D."/>
            <person name="Cerqueira G.C."/>
            <person name="Chen F."/>
            <person name="Chen W."/>
            <person name="Choi C."/>
            <person name="Clum A."/>
            <person name="Dos Santos R.A."/>
            <person name="Damasio A.R."/>
            <person name="Diallinas G."/>
            <person name="Emri T."/>
            <person name="Fekete E."/>
            <person name="Flipphi M."/>
            <person name="Freyberg S."/>
            <person name="Gallo A."/>
            <person name="Gournas C."/>
            <person name="Habgood R."/>
            <person name="Hainaut M."/>
            <person name="Harispe M.L."/>
            <person name="Henrissat B."/>
            <person name="Hilden K.S."/>
            <person name="Hope R."/>
            <person name="Hossain A."/>
            <person name="Karabika E."/>
            <person name="Karaffa L."/>
            <person name="Karanyi Z."/>
            <person name="Krasevec N."/>
            <person name="Kuo A."/>
            <person name="Kusch H."/>
            <person name="LaButti K."/>
            <person name="Lagendijk E.L."/>
            <person name="Lapidus A."/>
            <person name="Levasseur A."/>
            <person name="Lindquist E."/>
            <person name="Lipzen A."/>
            <person name="Logrieco A.F."/>
            <person name="MacCabe A."/>
            <person name="Maekelae M.R."/>
            <person name="Malavazi I."/>
            <person name="Melin P."/>
            <person name="Meyer V."/>
            <person name="Mielnichuk N."/>
            <person name="Miskei M."/>
            <person name="Molnar A.P."/>
            <person name="Mule G."/>
            <person name="Ngan C.Y."/>
            <person name="Orejas M."/>
            <person name="Orosz E."/>
            <person name="Ouedraogo J.P."/>
            <person name="Overkamp K.M."/>
            <person name="Park H.-S."/>
            <person name="Perrone G."/>
            <person name="Piumi F."/>
            <person name="Punt P.J."/>
            <person name="Ram A.F."/>
            <person name="Ramon A."/>
            <person name="Rauscher S."/>
            <person name="Record E."/>
            <person name="Riano-Pachon D.M."/>
            <person name="Robert V."/>
            <person name="Roehrig J."/>
            <person name="Ruller R."/>
            <person name="Salamov A."/>
            <person name="Salih N.S."/>
            <person name="Samson R.A."/>
            <person name="Sandor E."/>
            <person name="Sanguinetti M."/>
            <person name="Schuetze T."/>
            <person name="Sepcic K."/>
            <person name="Shelest E."/>
            <person name="Sherlock G."/>
            <person name="Sophianopoulou V."/>
            <person name="Squina F.M."/>
            <person name="Sun H."/>
            <person name="Susca A."/>
            <person name="Todd R.B."/>
            <person name="Tsang A."/>
            <person name="Unkles S.E."/>
            <person name="van de Wiele N."/>
            <person name="van Rossen-Uffink D."/>
            <person name="Oliveira J.V."/>
            <person name="Vesth T.C."/>
            <person name="Visser J."/>
            <person name="Yu J.-H."/>
            <person name="Zhou M."/>
            <person name="Andersen M.R."/>
            <person name="Archer D.B."/>
            <person name="Baker S.E."/>
            <person name="Benoit I."/>
            <person name="Brakhage A.A."/>
            <person name="Braus G.H."/>
            <person name="Fischer R."/>
            <person name="Frisvad J.C."/>
            <person name="Goldman G.H."/>
            <person name="Houbraken J."/>
            <person name="Oakley B."/>
            <person name="Pocsi I."/>
            <person name="Scazzocchio C."/>
            <person name="Seiboth B."/>
            <person name="vanKuyk P.A."/>
            <person name="Wortman J."/>
            <person name="Dyer P.S."/>
            <person name="Grigoriev I.V."/>
        </authorList>
    </citation>
    <scope>NUCLEOTIDE SEQUENCE [LARGE SCALE GENOMIC DNA]</scope>
    <source>
        <strain evidence="5">CBS 516.65</strain>
    </source>
</reference>
<dbReference type="OrthoDB" id="366390at2759"/>
<evidence type="ECO:0000256" key="3">
    <source>
        <dbReference type="PROSITE-ProRule" id="PRU00023"/>
    </source>
</evidence>
<keyword evidence="1" id="KW-0677">Repeat</keyword>
<protein>
    <recommendedName>
        <fullName evidence="6">F-box domain-containing protein</fullName>
    </recommendedName>
</protein>
<dbReference type="STRING" id="1160497.A0A1L9VWE6"/>
<keyword evidence="5" id="KW-1185">Reference proteome</keyword>
<dbReference type="AlphaFoldDB" id="A0A1L9VWE6"/>
<dbReference type="Pfam" id="PF12796">
    <property type="entry name" value="Ank_2"/>
    <property type="match status" value="2"/>
</dbReference>
<organism evidence="4 5">
    <name type="scientific">Aspergillus glaucus CBS 516.65</name>
    <dbReference type="NCBI Taxonomy" id="1160497"/>
    <lineage>
        <taxon>Eukaryota</taxon>
        <taxon>Fungi</taxon>
        <taxon>Dikarya</taxon>
        <taxon>Ascomycota</taxon>
        <taxon>Pezizomycotina</taxon>
        <taxon>Eurotiomycetes</taxon>
        <taxon>Eurotiomycetidae</taxon>
        <taxon>Eurotiales</taxon>
        <taxon>Aspergillaceae</taxon>
        <taxon>Aspergillus</taxon>
        <taxon>Aspergillus subgen. Aspergillus</taxon>
    </lineage>
</organism>
<dbReference type="InterPro" id="IPR036770">
    <property type="entry name" value="Ankyrin_rpt-contain_sf"/>
</dbReference>